<name>A0A7U7G995_9GAMM</name>
<sequence>MIEIIAVTDYLARSICSTGMAGYAVFFKQWRSMDEAIGSGYCAGGDGVRLNTSALGRCAADEATDRSMR</sequence>
<proteinExistence type="predicted"/>
<dbReference type="Proteomes" id="UP000019184">
    <property type="component" value="Unassembled WGS sequence"/>
</dbReference>
<organism evidence="1 2">
    <name type="scientific">Candidatus Contendobacter odensis Run_B_J11</name>
    <dbReference type="NCBI Taxonomy" id="1400861"/>
    <lineage>
        <taxon>Bacteria</taxon>
        <taxon>Pseudomonadati</taxon>
        <taxon>Pseudomonadota</taxon>
        <taxon>Gammaproteobacteria</taxon>
        <taxon>Candidatus Competibacteraceae</taxon>
        <taxon>Candidatus Contendibacter</taxon>
    </lineage>
</organism>
<dbReference type="AlphaFoldDB" id="A0A7U7G995"/>
<gene>
    <name evidence="1" type="ORF">BN874_1370024</name>
</gene>
<evidence type="ECO:0000313" key="1">
    <source>
        <dbReference type="EMBL" id="CDH43859.1"/>
    </source>
</evidence>
<protein>
    <submittedName>
        <fullName evidence="1">Uncharacterized protein</fullName>
    </submittedName>
</protein>
<reference evidence="1 2" key="1">
    <citation type="journal article" date="2014" name="ISME J.">
        <title>Candidatus Competibacter-lineage genomes retrieved from metagenomes reveal functional metabolic diversity.</title>
        <authorList>
            <person name="McIlroy S.J."/>
            <person name="Albertsen M."/>
            <person name="Andresen E.K."/>
            <person name="Saunders A.M."/>
            <person name="Kristiansen R."/>
            <person name="Stokholm-Bjerregaard M."/>
            <person name="Nielsen K.L."/>
            <person name="Nielsen P.H."/>
        </authorList>
    </citation>
    <scope>NUCLEOTIDE SEQUENCE [LARGE SCALE GENOMIC DNA]</scope>
    <source>
        <strain evidence="1 2">Run_B_J11</strain>
    </source>
</reference>
<dbReference type="EMBL" id="CBTK010000043">
    <property type="protein sequence ID" value="CDH43859.1"/>
    <property type="molecule type" value="Genomic_DNA"/>
</dbReference>
<accession>A0A7U7G995</accession>
<keyword evidence="2" id="KW-1185">Reference proteome</keyword>
<evidence type="ECO:0000313" key="2">
    <source>
        <dbReference type="Proteomes" id="UP000019184"/>
    </source>
</evidence>
<comment type="caution">
    <text evidence="1">The sequence shown here is derived from an EMBL/GenBank/DDBJ whole genome shotgun (WGS) entry which is preliminary data.</text>
</comment>